<evidence type="ECO:0000256" key="1">
    <source>
        <dbReference type="SAM" id="MobiDB-lite"/>
    </source>
</evidence>
<dbReference type="InterPro" id="IPR040341">
    <property type="entry name" value="GPATCH3"/>
</dbReference>
<protein>
    <submittedName>
        <fullName evidence="4">G patch domain-containing protein 3</fullName>
    </submittedName>
</protein>
<feature type="compositionally biased region" description="Acidic residues" evidence="1">
    <location>
        <begin position="289"/>
        <end position="310"/>
    </location>
</feature>
<proteinExistence type="predicted"/>
<dbReference type="Pfam" id="PF01585">
    <property type="entry name" value="G-patch"/>
    <property type="match status" value="1"/>
</dbReference>
<dbReference type="GeneID" id="105910051"/>
<dbReference type="PANTHER" id="PTHR14390">
    <property type="entry name" value="G PATCH DOMAIN CONTAINING PROTEIN 3"/>
    <property type="match status" value="1"/>
</dbReference>
<dbReference type="GO" id="GO:0003676">
    <property type="term" value="F:nucleic acid binding"/>
    <property type="evidence" value="ECO:0007669"/>
    <property type="project" value="InterPro"/>
</dbReference>
<dbReference type="SMART" id="SM00443">
    <property type="entry name" value="G_patch"/>
    <property type="match status" value="1"/>
</dbReference>
<dbReference type="Proteomes" id="UP000515152">
    <property type="component" value="Chromosome 11"/>
</dbReference>
<dbReference type="InterPro" id="IPR000467">
    <property type="entry name" value="G_patch_dom"/>
</dbReference>
<gene>
    <name evidence="4" type="primary">gpatch3</name>
</gene>
<dbReference type="OrthoDB" id="5842926at2759"/>
<feature type="compositionally biased region" description="Polar residues" evidence="1">
    <location>
        <begin position="68"/>
        <end position="92"/>
    </location>
</feature>
<feature type="region of interest" description="Disordered" evidence="1">
    <location>
        <begin position="66"/>
        <end position="92"/>
    </location>
</feature>
<dbReference type="PROSITE" id="PS50174">
    <property type="entry name" value="G_PATCH"/>
    <property type="match status" value="1"/>
</dbReference>
<evidence type="ECO:0000259" key="2">
    <source>
        <dbReference type="PROSITE" id="PS50174"/>
    </source>
</evidence>
<dbReference type="KEGG" id="char:105910051"/>
<evidence type="ECO:0000313" key="4">
    <source>
        <dbReference type="RefSeq" id="XP_012694183.1"/>
    </source>
</evidence>
<keyword evidence="3" id="KW-1185">Reference proteome</keyword>
<dbReference type="CTD" id="63906"/>
<dbReference type="PANTHER" id="PTHR14390:SF2">
    <property type="entry name" value="G PATCH DOMAIN-CONTAINING PROTEIN 3"/>
    <property type="match status" value="1"/>
</dbReference>
<reference evidence="4" key="1">
    <citation type="submission" date="2025-08" db="UniProtKB">
        <authorList>
            <consortium name="RefSeq"/>
        </authorList>
    </citation>
    <scope>IDENTIFICATION</scope>
</reference>
<feature type="region of interest" description="Disordered" evidence="1">
    <location>
        <begin position="255"/>
        <end position="310"/>
    </location>
</feature>
<dbReference type="GO" id="GO:0045893">
    <property type="term" value="P:positive regulation of DNA-templated transcription"/>
    <property type="evidence" value="ECO:0007669"/>
    <property type="project" value="TreeGrafter"/>
</dbReference>
<dbReference type="GO" id="GO:0039536">
    <property type="term" value="P:negative regulation of RIG-I signaling pathway"/>
    <property type="evidence" value="ECO:0007669"/>
    <property type="project" value="InterPro"/>
</dbReference>
<dbReference type="RefSeq" id="XP_012694183.1">
    <property type="nucleotide sequence ID" value="XM_012838729.2"/>
</dbReference>
<dbReference type="GO" id="GO:0032480">
    <property type="term" value="P:negative regulation of type I interferon production"/>
    <property type="evidence" value="ECO:0007669"/>
    <property type="project" value="InterPro"/>
</dbReference>
<feature type="domain" description="G-patch" evidence="2">
    <location>
        <begin position="422"/>
        <end position="470"/>
    </location>
</feature>
<dbReference type="AlphaFoldDB" id="A0A6P3WBA3"/>
<accession>A0A6P3WBA3</accession>
<name>A0A6P3WBA3_CLUHA</name>
<sequence>MADCTEASYFAVTNIPVKFRSANLRNYFSQFIESCGFICFHYRHRPEIQKDTASAVDERKTEAAETEANVTVISSQSNDEDTNPPTDAPQSTATVVNNVKSCCCVVSVHSKEADRFVKMYSGNQWIDPKGNWLARCCIIKRVRVSSLSGDDAFPYKTKAEQRRRVALSECFTEADLKALPELNPPSLMTAGNVGTPVTVFLQLIQSCRLPPRLIRKLGLIFPKTGSRRRYGNVPYLYRGSREVVATATEENVFTAGGHEICGPGKVPPPGVRGVASEGSSSAPEREEQPEPEEGQDDTQSDADDDDDRCEEWERHEALHEDVTSQERCKERLFEEEIELKWEKGGSGLVFYTDAQYWQEEEGDFDEQTTDDWDVDMGVYYDKDGGDMDSRDFVQMHKDWRLREGLEEASSSQHHIGSFEKFTKGMGRRLMEKQGWKDGDGLGHSQVGLAEALENEGQHPKCKRGFGYHGEKLNSFLPAKKRKDFLISTIYDDPLDIDKGDSLMRRHPTTSLKYREWRSGGTIGPKR</sequence>
<evidence type="ECO:0000313" key="3">
    <source>
        <dbReference type="Proteomes" id="UP000515152"/>
    </source>
</evidence>
<organism evidence="3 4">
    <name type="scientific">Clupea harengus</name>
    <name type="common">Atlantic herring</name>
    <dbReference type="NCBI Taxonomy" id="7950"/>
    <lineage>
        <taxon>Eukaryota</taxon>
        <taxon>Metazoa</taxon>
        <taxon>Chordata</taxon>
        <taxon>Craniata</taxon>
        <taxon>Vertebrata</taxon>
        <taxon>Euteleostomi</taxon>
        <taxon>Actinopterygii</taxon>
        <taxon>Neopterygii</taxon>
        <taxon>Teleostei</taxon>
        <taxon>Clupei</taxon>
        <taxon>Clupeiformes</taxon>
        <taxon>Clupeoidei</taxon>
        <taxon>Clupeidae</taxon>
        <taxon>Clupea</taxon>
    </lineage>
</organism>